<reference evidence="2" key="1">
    <citation type="journal article" date="2015" name="Front. Microbiol.">
        <title>Combining genomic sequencing methods to explore viral diversity and reveal potential virus-host interactions.</title>
        <authorList>
            <person name="Chow C.E."/>
            <person name="Winget D.M."/>
            <person name="White R.A.III."/>
            <person name="Hallam S.J."/>
            <person name="Suttle C.A."/>
        </authorList>
    </citation>
    <scope>NUCLEOTIDE SEQUENCE</scope>
    <source>
        <strain evidence="2">Anoxic3_1</strain>
    </source>
</reference>
<organism evidence="2">
    <name type="scientific">uncultured marine virus</name>
    <dbReference type="NCBI Taxonomy" id="186617"/>
    <lineage>
        <taxon>Viruses</taxon>
        <taxon>environmental samples</taxon>
    </lineage>
</organism>
<evidence type="ECO:0000313" key="2">
    <source>
        <dbReference type="EMBL" id="AKH45958.1"/>
    </source>
</evidence>
<proteinExistence type="predicted"/>
<evidence type="ECO:0000256" key="1">
    <source>
        <dbReference type="SAM" id="MobiDB-lite"/>
    </source>
</evidence>
<protein>
    <submittedName>
        <fullName evidence="2">Uncharacterized protein</fullName>
    </submittedName>
</protein>
<feature type="region of interest" description="Disordered" evidence="1">
    <location>
        <begin position="1"/>
        <end position="29"/>
    </location>
</feature>
<reference evidence="2" key="2">
    <citation type="submission" date="2015-03" db="EMBL/GenBank/DDBJ databases">
        <authorList>
            <person name="Chow C.-E.T."/>
            <person name="Winget D.M."/>
            <person name="White R.A.III."/>
            <person name="Hallam S.J."/>
            <person name="Suttle C.A."/>
        </authorList>
    </citation>
    <scope>NUCLEOTIDE SEQUENCE</scope>
    <source>
        <strain evidence="2">Anoxic3_1</strain>
    </source>
</reference>
<sequence>MRVAPVSSAFSAGGVRTSPASSKNCEGVSRSIGGRSVPLTNACGCLPRVLASKIASSWAITSTIAWRSESLADKKNAAMSFAFSRFVGSDVIP</sequence>
<name>A0A0F7L394_9VIRU</name>
<dbReference type="EMBL" id="KR029577">
    <property type="protein sequence ID" value="AKH45958.1"/>
    <property type="molecule type" value="Genomic_DNA"/>
</dbReference>
<accession>A0A0F7L394</accession>